<keyword evidence="3" id="KW-0762">Sugar transport</keyword>
<evidence type="ECO:0000256" key="3">
    <source>
        <dbReference type="ARBA" id="ARBA00022597"/>
    </source>
</evidence>
<comment type="caution">
    <text evidence="9">The sequence shown here is derived from an EMBL/GenBank/DDBJ whole genome shotgun (WGS) entry which is preliminary data.</text>
</comment>
<keyword evidence="4" id="KW-0547">Nucleotide-binding</keyword>
<dbReference type="CDD" id="cd03216">
    <property type="entry name" value="ABC_Carb_Monos_I"/>
    <property type="match status" value="1"/>
</dbReference>
<dbReference type="Pfam" id="PF00005">
    <property type="entry name" value="ABC_tran"/>
    <property type="match status" value="2"/>
</dbReference>
<keyword evidence="6" id="KW-1278">Translocase</keyword>
<keyword evidence="1" id="KW-0813">Transport</keyword>
<dbReference type="Gene3D" id="3.40.50.300">
    <property type="entry name" value="P-loop containing nucleotide triphosphate hydrolases"/>
    <property type="match status" value="2"/>
</dbReference>
<dbReference type="InterPro" id="IPR050107">
    <property type="entry name" value="ABC_carbohydrate_import_ATPase"/>
</dbReference>
<evidence type="ECO:0000256" key="1">
    <source>
        <dbReference type="ARBA" id="ARBA00022448"/>
    </source>
</evidence>
<organism evidence="9 10">
    <name type="scientific">Larkinella bovis</name>
    <dbReference type="NCBI Taxonomy" id="683041"/>
    <lineage>
        <taxon>Bacteria</taxon>
        <taxon>Pseudomonadati</taxon>
        <taxon>Bacteroidota</taxon>
        <taxon>Cytophagia</taxon>
        <taxon>Cytophagales</taxon>
        <taxon>Spirosomataceae</taxon>
        <taxon>Larkinella</taxon>
    </lineage>
</organism>
<dbReference type="PROSITE" id="PS50893">
    <property type="entry name" value="ABC_TRANSPORTER_2"/>
    <property type="match status" value="2"/>
</dbReference>
<dbReference type="GO" id="GO:0005524">
    <property type="term" value="F:ATP binding"/>
    <property type="evidence" value="ECO:0007669"/>
    <property type="project" value="UniProtKB-KW"/>
</dbReference>
<gene>
    <name evidence="9" type="ORF">ACFPMF_09730</name>
</gene>
<evidence type="ECO:0000313" key="9">
    <source>
        <dbReference type="EMBL" id="MFC5409587.1"/>
    </source>
</evidence>
<evidence type="ECO:0000256" key="5">
    <source>
        <dbReference type="ARBA" id="ARBA00022840"/>
    </source>
</evidence>
<dbReference type="PANTHER" id="PTHR43790:SF3">
    <property type="entry name" value="D-ALLOSE IMPORT ATP-BINDING PROTEIN ALSA-RELATED"/>
    <property type="match status" value="1"/>
</dbReference>
<evidence type="ECO:0000256" key="6">
    <source>
        <dbReference type="ARBA" id="ARBA00022967"/>
    </source>
</evidence>
<keyword evidence="10" id="KW-1185">Reference proteome</keyword>
<keyword evidence="5 9" id="KW-0067">ATP-binding</keyword>
<dbReference type="InterPro" id="IPR027417">
    <property type="entry name" value="P-loop_NTPase"/>
</dbReference>
<dbReference type="SUPFAM" id="SSF52540">
    <property type="entry name" value="P-loop containing nucleoside triphosphate hydrolases"/>
    <property type="match status" value="2"/>
</dbReference>
<dbReference type="EMBL" id="JBHSMA010000002">
    <property type="protein sequence ID" value="MFC5409587.1"/>
    <property type="molecule type" value="Genomic_DNA"/>
</dbReference>
<dbReference type="PANTHER" id="PTHR43790">
    <property type="entry name" value="CARBOHYDRATE TRANSPORT ATP-BINDING PROTEIN MG119-RELATED"/>
    <property type="match status" value="1"/>
</dbReference>
<evidence type="ECO:0000256" key="4">
    <source>
        <dbReference type="ARBA" id="ARBA00022741"/>
    </source>
</evidence>
<evidence type="ECO:0000259" key="8">
    <source>
        <dbReference type="PROSITE" id="PS50893"/>
    </source>
</evidence>
<accession>A0ABW0IBR8</accession>
<dbReference type="CDD" id="cd03215">
    <property type="entry name" value="ABC_Carb_Monos_II"/>
    <property type="match status" value="1"/>
</dbReference>
<evidence type="ECO:0000256" key="7">
    <source>
        <dbReference type="ARBA" id="ARBA00023136"/>
    </source>
</evidence>
<feature type="domain" description="ABC transporter" evidence="8">
    <location>
        <begin position="240"/>
        <end position="485"/>
    </location>
</feature>
<feature type="domain" description="ABC transporter" evidence="8">
    <location>
        <begin position="2"/>
        <end position="239"/>
    </location>
</feature>
<dbReference type="Proteomes" id="UP001596106">
    <property type="component" value="Unassembled WGS sequence"/>
</dbReference>
<dbReference type="InterPro" id="IPR003439">
    <property type="entry name" value="ABC_transporter-like_ATP-bd"/>
</dbReference>
<dbReference type="RefSeq" id="WP_379843776.1">
    <property type="nucleotide sequence ID" value="NZ_JBHSMA010000002.1"/>
</dbReference>
<reference evidence="10" key="1">
    <citation type="journal article" date="2019" name="Int. J. Syst. Evol. Microbiol.">
        <title>The Global Catalogue of Microorganisms (GCM) 10K type strain sequencing project: providing services to taxonomists for standard genome sequencing and annotation.</title>
        <authorList>
            <consortium name="The Broad Institute Genomics Platform"/>
            <consortium name="The Broad Institute Genome Sequencing Center for Infectious Disease"/>
            <person name="Wu L."/>
            <person name="Ma J."/>
        </authorList>
    </citation>
    <scope>NUCLEOTIDE SEQUENCE [LARGE SCALE GENOMIC DNA]</scope>
    <source>
        <strain evidence="10">CCUG 55250</strain>
    </source>
</reference>
<dbReference type="InterPro" id="IPR003593">
    <property type="entry name" value="AAA+_ATPase"/>
</dbReference>
<keyword evidence="7" id="KW-0472">Membrane</keyword>
<sequence>MLRLTEISKQFPGVKALDGVSLDIRAGEVHALCGENGAGKSTLLNILTGNLQPDAGRIELRDEVVHLSGPAEATRRGIAIVYQQLSLIDSLTVAENIFANRPPQNRWGFIHARRLREQTQALLNELNISAIKPDDRVSGLAPGPKQMVEIAKALSQKPDILLLDEPTASLTERETQTLFALIHQLKTAGKAIVYISHRLSEIFTVADRVSVLKDGRYQGTFPVAEISSDDLVQRMVGREIRTERVASSAQKEVFLRVEKLSGHRFRDISFQLHKGEILGLAGLVGAGRTELARAIFGIDPTETGTVQFKGETVTLRHPADAVRIGIGYLPEERKALGLYGEQSVAENMVVVQPPVTRPGWFDARKSLAVAETYRQHLRIRTPSVKTAIARLSGGNQQKTLLARWLLANPEVLMVDEPTHGIDVGAKAEIYALLRQLAAEGKAILLISSELPELLLLADRVLVMRNGHLTAELDGATATEPQVMQWATA</sequence>
<dbReference type="SMART" id="SM00382">
    <property type="entry name" value="AAA"/>
    <property type="match status" value="2"/>
</dbReference>
<evidence type="ECO:0000256" key="2">
    <source>
        <dbReference type="ARBA" id="ARBA00022475"/>
    </source>
</evidence>
<evidence type="ECO:0000313" key="10">
    <source>
        <dbReference type="Proteomes" id="UP001596106"/>
    </source>
</evidence>
<keyword evidence="2" id="KW-1003">Cell membrane</keyword>
<name>A0ABW0IBR8_9BACT</name>
<protein>
    <submittedName>
        <fullName evidence="9">Sugar ABC transporter ATP-binding protein</fullName>
    </submittedName>
</protein>
<proteinExistence type="predicted"/>